<dbReference type="InterPro" id="IPR036259">
    <property type="entry name" value="MFS_trans_sf"/>
</dbReference>
<feature type="transmembrane region" description="Helical" evidence="7">
    <location>
        <begin position="270"/>
        <end position="293"/>
    </location>
</feature>
<keyword evidence="6 7" id="KW-0472">Membrane</keyword>
<evidence type="ECO:0000256" key="6">
    <source>
        <dbReference type="ARBA" id="ARBA00023136"/>
    </source>
</evidence>
<feature type="transmembrane region" description="Helical" evidence="7">
    <location>
        <begin position="474"/>
        <end position="498"/>
    </location>
</feature>
<organism evidence="9 10">
    <name type="scientific">Planomonospora alba</name>
    <dbReference type="NCBI Taxonomy" id="161354"/>
    <lineage>
        <taxon>Bacteria</taxon>
        <taxon>Bacillati</taxon>
        <taxon>Actinomycetota</taxon>
        <taxon>Actinomycetes</taxon>
        <taxon>Streptosporangiales</taxon>
        <taxon>Streptosporangiaceae</taxon>
        <taxon>Planomonospora</taxon>
    </lineage>
</organism>
<dbReference type="RefSeq" id="WP_344866601.1">
    <property type="nucleotide sequence ID" value="NZ_BAAAUT010000096.1"/>
</dbReference>
<dbReference type="Gene3D" id="1.20.1720.10">
    <property type="entry name" value="Multidrug resistance protein D"/>
    <property type="match status" value="1"/>
</dbReference>
<evidence type="ECO:0000256" key="7">
    <source>
        <dbReference type="SAM" id="Phobius"/>
    </source>
</evidence>
<evidence type="ECO:0000256" key="4">
    <source>
        <dbReference type="ARBA" id="ARBA00022692"/>
    </source>
</evidence>
<evidence type="ECO:0000259" key="8">
    <source>
        <dbReference type="PROSITE" id="PS50850"/>
    </source>
</evidence>
<evidence type="ECO:0000256" key="3">
    <source>
        <dbReference type="ARBA" id="ARBA00022475"/>
    </source>
</evidence>
<comment type="subcellular location">
    <subcellularLocation>
        <location evidence="1">Cell membrane</location>
        <topology evidence="1">Multi-pass membrane protein</topology>
    </subcellularLocation>
</comment>
<evidence type="ECO:0000256" key="5">
    <source>
        <dbReference type="ARBA" id="ARBA00022989"/>
    </source>
</evidence>
<proteinExistence type="predicted"/>
<dbReference type="Pfam" id="PF07690">
    <property type="entry name" value="MFS_1"/>
    <property type="match status" value="1"/>
</dbReference>
<name>A0ABP6P326_9ACTN</name>
<dbReference type="Proteomes" id="UP001500320">
    <property type="component" value="Unassembled WGS sequence"/>
</dbReference>
<feature type="transmembrane region" description="Helical" evidence="7">
    <location>
        <begin position="106"/>
        <end position="128"/>
    </location>
</feature>
<reference evidence="10" key="1">
    <citation type="journal article" date="2019" name="Int. J. Syst. Evol. Microbiol.">
        <title>The Global Catalogue of Microorganisms (GCM) 10K type strain sequencing project: providing services to taxonomists for standard genome sequencing and annotation.</title>
        <authorList>
            <consortium name="The Broad Institute Genomics Platform"/>
            <consortium name="The Broad Institute Genome Sequencing Center for Infectious Disease"/>
            <person name="Wu L."/>
            <person name="Ma J."/>
        </authorList>
    </citation>
    <scope>NUCLEOTIDE SEQUENCE [LARGE SCALE GENOMIC DNA]</scope>
    <source>
        <strain evidence="10">JCM 9373</strain>
    </source>
</reference>
<protein>
    <submittedName>
        <fullName evidence="9">MFS transporter</fullName>
    </submittedName>
</protein>
<feature type="transmembrane region" description="Helical" evidence="7">
    <location>
        <begin position="81"/>
        <end position="100"/>
    </location>
</feature>
<dbReference type="EMBL" id="BAAAUT010000096">
    <property type="protein sequence ID" value="GAA3166224.1"/>
    <property type="molecule type" value="Genomic_DNA"/>
</dbReference>
<dbReference type="InterPro" id="IPR020846">
    <property type="entry name" value="MFS_dom"/>
</dbReference>
<keyword evidence="2" id="KW-0813">Transport</keyword>
<sequence length="507" mass="52089">MTESTTLKAGRREWTGLAVLLLPALIVSMDNTVLFLATPFFSADLRPTGSQLLWILDAYGFLMAGLLITMGALGDRIGRRLLLMVGAVAFGAASLLAAYADTPELLIGARVLMGLAAATLAPSTLSLIRNMFHDPQQRTAAIGAWTAAFGGGAMVGPIIGGFLLERFWWGSVFLINVPVMVLLLVCAPLLLPEYRDPGASRFDLVSAVLSLVTMLAAIYGVKRLAEDGFDWIVAASIGLGLVAGAVFWARQKRPGALVDRTLFRDRAFGMSLAVNTFALFAMVGSGLFAAQYLQLVLGMRPFTAALWSMVSVIGMVVAATAAPALVRSVKHAYVVGAGLVIAAAGFAIITQAQADSGPGMIVTGSAVMTLGLGMVITLASDMILSAAPPERAGVASGLSETGTELGGALGIAILGSVGTAVYRARVEDGLPAGLPPQAAEAARDTLGGAAETAAGLPGETGAQLLDTAREAFTAGMHASALAAAGVVIITAVLAVPLLRNVNVRTGE</sequence>
<dbReference type="SUPFAM" id="SSF103473">
    <property type="entry name" value="MFS general substrate transporter"/>
    <property type="match status" value="1"/>
</dbReference>
<feature type="transmembrane region" description="Helical" evidence="7">
    <location>
        <begin position="202"/>
        <end position="219"/>
    </location>
</feature>
<feature type="transmembrane region" description="Helical" evidence="7">
    <location>
        <begin position="305"/>
        <end position="326"/>
    </location>
</feature>
<feature type="transmembrane region" description="Helical" evidence="7">
    <location>
        <begin position="140"/>
        <end position="162"/>
    </location>
</feature>
<accession>A0ABP6P326</accession>
<dbReference type="PROSITE" id="PS50850">
    <property type="entry name" value="MFS"/>
    <property type="match status" value="1"/>
</dbReference>
<feature type="transmembrane region" description="Helical" evidence="7">
    <location>
        <begin position="168"/>
        <end position="190"/>
    </location>
</feature>
<gene>
    <name evidence="9" type="ORF">GCM10010466_66240</name>
</gene>
<evidence type="ECO:0000313" key="10">
    <source>
        <dbReference type="Proteomes" id="UP001500320"/>
    </source>
</evidence>
<feature type="transmembrane region" description="Helical" evidence="7">
    <location>
        <begin position="17"/>
        <end position="41"/>
    </location>
</feature>
<dbReference type="InterPro" id="IPR011701">
    <property type="entry name" value="MFS"/>
</dbReference>
<evidence type="ECO:0000313" key="9">
    <source>
        <dbReference type="EMBL" id="GAA3166224.1"/>
    </source>
</evidence>
<evidence type="ECO:0000256" key="1">
    <source>
        <dbReference type="ARBA" id="ARBA00004651"/>
    </source>
</evidence>
<feature type="transmembrane region" description="Helical" evidence="7">
    <location>
        <begin position="53"/>
        <end position="74"/>
    </location>
</feature>
<feature type="domain" description="Major facilitator superfamily (MFS) profile" evidence="8">
    <location>
        <begin position="16"/>
        <end position="502"/>
    </location>
</feature>
<comment type="caution">
    <text evidence="9">The sequence shown here is derived from an EMBL/GenBank/DDBJ whole genome shotgun (WGS) entry which is preliminary data.</text>
</comment>
<feature type="transmembrane region" description="Helical" evidence="7">
    <location>
        <begin position="360"/>
        <end position="384"/>
    </location>
</feature>
<keyword evidence="10" id="KW-1185">Reference proteome</keyword>
<keyword evidence="3" id="KW-1003">Cell membrane</keyword>
<dbReference type="Gene3D" id="1.20.1250.20">
    <property type="entry name" value="MFS general substrate transporter like domains"/>
    <property type="match status" value="1"/>
</dbReference>
<keyword evidence="5 7" id="KW-1133">Transmembrane helix</keyword>
<dbReference type="PANTHER" id="PTHR42718">
    <property type="entry name" value="MAJOR FACILITATOR SUPERFAMILY MULTIDRUG TRANSPORTER MFSC"/>
    <property type="match status" value="1"/>
</dbReference>
<dbReference type="CDD" id="cd17321">
    <property type="entry name" value="MFS_MMR_MDR_like"/>
    <property type="match status" value="1"/>
</dbReference>
<evidence type="ECO:0000256" key="2">
    <source>
        <dbReference type="ARBA" id="ARBA00022448"/>
    </source>
</evidence>
<feature type="transmembrane region" description="Helical" evidence="7">
    <location>
        <begin position="231"/>
        <end position="249"/>
    </location>
</feature>
<feature type="transmembrane region" description="Helical" evidence="7">
    <location>
        <begin position="333"/>
        <end position="354"/>
    </location>
</feature>
<dbReference type="PANTHER" id="PTHR42718:SF47">
    <property type="entry name" value="METHYL VIOLOGEN RESISTANCE PROTEIN SMVA"/>
    <property type="match status" value="1"/>
</dbReference>
<keyword evidence="4 7" id="KW-0812">Transmembrane</keyword>